<dbReference type="EMBL" id="CP022753">
    <property type="protein sequence ID" value="ASU82737.1"/>
    <property type="molecule type" value="Genomic_DNA"/>
</dbReference>
<protein>
    <submittedName>
        <fullName evidence="2">Uncharacterized protein</fullName>
    </submittedName>
</protein>
<sequence>MKVTSTVRLVELEKLDPTDIELEEGVYAGEWILHLSPQVRIYLQTLGGNSDMAVVNALIAMLREVRAEILSHDNGNRRESRARIAATLPTEGDAAGPTTQST</sequence>
<feature type="region of interest" description="Disordered" evidence="1">
    <location>
        <begin position="73"/>
        <end position="102"/>
    </location>
</feature>
<accession>A0A223S3T0</accession>
<proteinExistence type="predicted"/>
<feature type="compositionally biased region" description="Basic and acidic residues" evidence="1">
    <location>
        <begin position="73"/>
        <end position="82"/>
    </location>
</feature>
<gene>
    <name evidence="2" type="ORF">CDO52_08025</name>
</gene>
<dbReference type="AlphaFoldDB" id="A0A223S3T0"/>
<dbReference type="Proteomes" id="UP000215005">
    <property type="component" value="Chromosome"/>
</dbReference>
<dbReference type="KEGG" id="ngv:CDO52_08025"/>
<organism evidence="2 3">
    <name type="scientific">Nocardiopsis gilva YIM 90087</name>
    <dbReference type="NCBI Taxonomy" id="1235441"/>
    <lineage>
        <taxon>Bacteria</taxon>
        <taxon>Bacillati</taxon>
        <taxon>Actinomycetota</taxon>
        <taxon>Actinomycetes</taxon>
        <taxon>Streptosporangiales</taxon>
        <taxon>Nocardiopsidaceae</taxon>
        <taxon>Nocardiopsis</taxon>
    </lineage>
</organism>
<reference evidence="2 3" key="1">
    <citation type="submission" date="2017-08" db="EMBL/GenBank/DDBJ databases">
        <title>The complete genome sequence of Nocardiopsis gilva YIM 90087.</title>
        <authorList>
            <person name="Yin M."/>
            <person name="Tang S."/>
        </authorList>
    </citation>
    <scope>NUCLEOTIDE SEQUENCE [LARGE SCALE GENOMIC DNA]</scope>
    <source>
        <strain evidence="2 3">YIM 90087</strain>
    </source>
</reference>
<evidence type="ECO:0000256" key="1">
    <source>
        <dbReference type="SAM" id="MobiDB-lite"/>
    </source>
</evidence>
<evidence type="ECO:0000313" key="2">
    <source>
        <dbReference type="EMBL" id="ASU82737.1"/>
    </source>
</evidence>
<keyword evidence="3" id="KW-1185">Reference proteome</keyword>
<evidence type="ECO:0000313" key="3">
    <source>
        <dbReference type="Proteomes" id="UP000215005"/>
    </source>
</evidence>
<name>A0A223S3T0_9ACTN</name>